<feature type="region of interest" description="Disordered" evidence="9">
    <location>
        <begin position="703"/>
        <end position="744"/>
    </location>
</feature>
<keyword evidence="6" id="KW-0445">Lipid transport</keyword>
<comment type="subcellular location">
    <subcellularLocation>
        <location evidence="1">Endoplasmic reticulum membrane</location>
    </subcellularLocation>
</comment>
<feature type="domain" description="SMP-LTD" evidence="11">
    <location>
        <begin position="187"/>
        <end position="399"/>
    </location>
</feature>
<dbReference type="Proteomes" id="UP000241769">
    <property type="component" value="Unassembled WGS sequence"/>
</dbReference>
<comment type="caution">
    <text evidence="12">The sequence shown here is derived from an EMBL/GenBank/DDBJ whole genome shotgun (WGS) entry which is preliminary data.</text>
</comment>
<evidence type="ECO:0000256" key="5">
    <source>
        <dbReference type="ARBA" id="ARBA00022989"/>
    </source>
</evidence>
<dbReference type="AlphaFoldDB" id="A0A2P6MRJ6"/>
<evidence type="ECO:0000313" key="12">
    <source>
        <dbReference type="EMBL" id="PRP74330.1"/>
    </source>
</evidence>
<feature type="transmembrane region" description="Helical" evidence="10">
    <location>
        <begin position="96"/>
        <end position="116"/>
    </location>
</feature>
<dbReference type="PANTHER" id="PTHR13466">
    <property type="entry name" value="TEX2 PROTEIN-RELATED"/>
    <property type="match status" value="1"/>
</dbReference>
<evidence type="ECO:0000256" key="4">
    <source>
        <dbReference type="ARBA" id="ARBA00022824"/>
    </source>
</evidence>
<feature type="transmembrane region" description="Helical" evidence="10">
    <location>
        <begin position="128"/>
        <end position="151"/>
    </location>
</feature>
<protein>
    <recommendedName>
        <fullName evidence="11">SMP-LTD domain-containing protein</fullName>
    </recommendedName>
</protein>
<keyword evidence="5 10" id="KW-1133">Transmembrane helix</keyword>
<evidence type="ECO:0000259" key="11">
    <source>
        <dbReference type="PROSITE" id="PS51847"/>
    </source>
</evidence>
<name>A0A2P6MRJ6_9EUKA</name>
<dbReference type="EMBL" id="MDYQ01000472">
    <property type="protein sequence ID" value="PRP74330.1"/>
    <property type="molecule type" value="Genomic_DNA"/>
</dbReference>
<dbReference type="Pfam" id="PF10296">
    <property type="entry name" value="MMM1"/>
    <property type="match status" value="1"/>
</dbReference>
<accession>A0A2P6MRJ6</accession>
<evidence type="ECO:0000256" key="6">
    <source>
        <dbReference type="ARBA" id="ARBA00023055"/>
    </source>
</evidence>
<evidence type="ECO:0000256" key="7">
    <source>
        <dbReference type="ARBA" id="ARBA00023121"/>
    </source>
</evidence>
<evidence type="ECO:0000256" key="10">
    <source>
        <dbReference type="SAM" id="Phobius"/>
    </source>
</evidence>
<feature type="compositionally biased region" description="Polar residues" evidence="9">
    <location>
        <begin position="575"/>
        <end position="585"/>
    </location>
</feature>
<proteinExistence type="predicted"/>
<feature type="compositionally biased region" description="Polar residues" evidence="9">
    <location>
        <begin position="735"/>
        <end position="744"/>
    </location>
</feature>
<dbReference type="OrthoDB" id="5599157at2759"/>
<gene>
    <name evidence="12" type="ORF">PROFUN_15577</name>
</gene>
<evidence type="ECO:0000256" key="1">
    <source>
        <dbReference type="ARBA" id="ARBA00004586"/>
    </source>
</evidence>
<keyword evidence="13" id="KW-1185">Reference proteome</keyword>
<dbReference type="GO" id="GO:0006869">
    <property type="term" value="P:lipid transport"/>
    <property type="evidence" value="ECO:0007669"/>
    <property type="project" value="UniProtKB-KW"/>
</dbReference>
<dbReference type="PROSITE" id="PS51847">
    <property type="entry name" value="SMP"/>
    <property type="match status" value="1"/>
</dbReference>
<dbReference type="GO" id="GO:0008289">
    <property type="term" value="F:lipid binding"/>
    <property type="evidence" value="ECO:0007669"/>
    <property type="project" value="UniProtKB-KW"/>
</dbReference>
<organism evidence="12 13">
    <name type="scientific">Planoprotostelium fungivorum</name>
    <dbReference type="NCBI Taxonomy" id="1890364"/>
    <lineage>
        <taxon>Eukaryota</taxon>
        <taxon>Amoebozoa</taxon>
        <taxon>Evosea</taxon>
        <taxon>Variosea</taxon>
        <taxon>Cavosteliida</taxon>
        <taxon>Cavosteliaceae</taxon>
        <taxon>Planoprotostelium</taxon>
    </lineage>
</organism>
<dbReference type="STRING" id="1890364.A0A2P6MRJ6"/>
<feature type="compositionally biased region" description="Basic and acidic residues" evidence="9">
    <location>
        <begin position="592"/>
        <end position="603"/>
    </location>
</feature>
<keyword evidence="2" id="KW-0813">Transport</keyword>
<dbReference type="PANTHER" id="PTHR13466:SF0">
    <property type="entry name" value="SMP-LTD DOMAIN-CONTAINING PROTEIN"/>
    <property type="match status" value="1"/>
</dbReference>
<keyword evidence="3 10" id="KW-0812">Transmembrane</keyword>
<keyword evidence="8 10" id="KW-0472">Membrane</keyword>
<evidence type="ECO:0000256" key="8">
    <source>
        <dbReference type="ARBA" id="ARBA00023136"/>
    </source>
</evidence>
<keyword evidence="4" id="KW-0256">Endoplasmic reticulum</keyword>
<dbReference type="GO" id="GO:0005789">
    <property type="term" value="C:endoplasmic reticulum membrane"/>
    <property type="evidence" value="ECO:0007669"/>
    <property type="project" value="UniProtKB-SubCell"/>
</dbReference>
<feature type="compositionally biased region" description="Polar residues" evidence="9">
    <location>
        <begin position="703"/>
        <end position="714"/>
    </location>
</feature>
<evidence type="ECO:0000256" key="2">
    <source>
        <dbReference type="ARBA" id="ARBA00022448"/>
    </source>
</evidence>
<evidence type="ECO:0000256" key="3">
    <source>
        <dbReference type="ARBA" id="ARBA00022692"/>
    </source>
</evidence>
<reference evidence="12 13" key="1">
    <citation type="journal article" date="2018" name="Genome Biol. Evol.">
        <title>Multiple Roots of Fruiting Body Formation in Amoebozoa.</title>
        <authorList>
            <person name="Hillmann F."/>
            <person name="Forbes G."/>
            <person name="Novohradska S."/>
            <person name="Ferling I."/>
            <person name="Riege K."/>
            <person name="Groth M."/>
            <person name="Westermann M."/>
            <person name="Marz M."/>
            <person name="Spaller T."/>
            <person name="Winckler T."/>
            <person name="Schaap P."/>
            <person name="Glockner G."/>
        </authorList>
    </citation>
    <scope>NUCLEOTIDE SEQUENCE [LARGE SCALE GENOMIC DNA]</scope>
    <source>
        <strain evidence="12 13">Jena</strain>
    </source>
</reference>
<evidence type="ECO:0000256" key="9">
    <source>
        <dbReference type="SAM" id="MobiDB-lite"/>
    </source>
</evidence>
<dbReference type="InterPro" id="IPR031468">
    <property type="entry name" value="SMP_LBD"/>
</dbReference>
<evidence type="ECO:0000313" key="13">
    <source>
        <dbReference type="Proteomes" id="UP000241769"/>
    </source>
</evidence>
<dbReference type="InterPro" id="IPR019411">
    <property type="entry name" value="MMM1_dom"/>
</dbReference>
<sequence length="744" mass="83338">MLNITIYFNIVVLSRRPPLIWMLMHCTYQNISTVDITGESFRRAHKLLSFLSNYIKNEREFSQGSPPREIPGLANTKTTDDLNHSATRTKWTLKHLFAFITRYLCGLFLYANVLMLGEACFSLSKVSFATGLFCGLLSSLGVLLAGVAFAWTKFVKREEKQQIGTMDVDEEEEAPLKNGVGVVPPGASESCEWFNILFQKILREHFDSEVWRTQYQNKLQKLFNPKGKPEFIGDVVVEKLTFGSNRIQLNNIRLLNIPAYNLNTSPADEKDMTCEFDLKYYGNSPIIISISTMVYINWPVWHLAHFPIAFDICIDHIEGRVKFNCTGGMDPIVTMGFLRAPISKFRAASSMGSIRTAFNKDDDKSKFRIPKVSSYLIKKLQAFLAKEMVVPEGVCCNLPVKGLRPLRFKLLKKWREQQGIIEKQLKETMRANGGPVPFINRATKPMSNTPSPQSSSVHLPGASITLGATAISSSISEPASSPQEVHANIETSEDSIDSNYYQTHPYPVRQEESTRFRRPRVAPPRDKPSPATMRRAASLDHLPLEDHPSYIDLPSSLGRLSSVDHLSRHHPTHQIHIQNPTQHGSFSMPAPENRHDHVVTHRSSVGDRDLMTFTPENVRAKVMNISDPFSDVPPAPSYNRANKPEIHYGSNPIPISQHANLTTIPPHSRLSTASFSVGDAPYYTPYQPATAVQMAPQIIQAPSHSIQALSQSTQAPPPTPDRSKKPAFQVPEAPSSITFTFGHK</sequence>
<keyword evidence="7" id="KW-0446">Lipid-binding</keyword>
<dbReference type="InParanoid" id="A0A2P6MRJ6"/>
<feature type="region of interest" description="Disordered" evidence="9">
    <location>
        <begin position="568"/>
        <end position="603"/>
    </location>
</feature>
<feature type="region of interest" description="Disordered" evidence="9">
    <location>
        <begin position="492"/>
        <end position="533"/>
    </location>
</feature>